<keyword evidence="4" id="KW-1185">Reference proteome</keyword>
<sequence>MPAIAAVACVPVTVAPETTTAQVAYTVTFAFLVGLAWWGARGRSGRVLAAHSLVAGALTVWLLGDLLYTALDRLAGPVGPVSAADVLWISGYPLLAAGLVRMSNLRAPGRLREGLLDGLAMSVAVAAMFWYLMILPTFEAEGITLPAVVTTFYPVGDVVLFTAAAILLFAPGQRGGPTRYLIVALVLTFVGDVGISALASFLPAVEGAHLDGILLIANSLIVAALWDRRPQLFTPSHKADHERLHPARVVFLGVALLTLPALTHLKQEHILGRIVELIPMIILTMIILLRFTLVVRAQERGRAALAHRATHDQLTGLVNRQELHRRLDAALRHDPTGPVVHFLDLDGFKPVNDRYGHAVGDFVLAEVGRRLRANVREDDTVARLGGDEFVVVSLCEESAASILDRLRQVAATPLIHEGELLTVGISIGTAHARDLEQPTSDSLLAAADAQMYRVKAASRAARGAPPALLEPA</sequence>
<dbReference type="PROSITE" id="PS50887">
    <property type="entry name" value="GGDEF"/>
    <property type="match status" value="1"/>
</dbReference>
<dbReference type="EMBL" id="BOPF01000006">
    <property type="protein sequence ID" value="GIJ45008.1"/>
    <property type="molecule type" value="Genomic_DNA"/>
</dbReference>
<keyword evidence="1" id="KW-0472">Membrane</keyword>
<evidence type="ECO:0000313" key="3">
    <source>
        <dbReference type="EMBL" id="GIJ45008.1"/>
    </source>
</evidence>
<feature type="domain" description="GGDEF" evidence="2">
    <location>
        <begin position="336"/>
        <end position="467"/>
    </location>
</feature>
<dbReference type="GO" id="GO:0052621">
    <property type="term" value="F:diguanylate cyclase activity"/>
    <property type="evidence" value="ECO:0007669"/>
    <property type="project" value="TreeGrafter"/>
</dbReference>
<evidence type="ECO:0000313" key="4">
    <source>
        <dbReference type="Proteomes" id="UP000619260"/>
    </source>
</evidence>
<dbReference type="CDD" id="cd01949">
    <property type="entry name" value="GGDEF"/>
    <property type="match status" value="1"/>
</dbReference>
<feature type="transmembrane region" description="Helical" evidence="1">
    <location>
        <begin position="24"/>
        <end position="40"/>
    </location>
</feature>
<dbReference type="SMART" id="SM00267">
    <property type="entry name" value="GGDEF"/>
    <property type="match status" value="1"/>
</dbReference>
<feature type="transmembrane region" description="Helical" evidence="1">
    <location>
        <begin position="47"/>
        <end position="71"/>
    </location>
</feature>
<proteinExistence type="predicted"/>
<feature type="transmembrane region" description="Helical" evidence="1">
    <location>
        <begin position="277"/>
        <end position="295"/>
    </location>
</feature>
<dbReference type="Pfam" id="PF00990">
    <property type="entry name" value="GGDEF"/>
    <property type="match status" value="1"/>
</dbReference>
<dbReference type="PANTHER" id="PTHR45138">
    <property type="entry name" value="REGULATORY COMPONENTS OF SENSORY TRANSDUCTION SYSTEM"/>
    <property type="match status" value="1"/>
</dbReference>
<feature type="transmembrane region" description="Helical" evidence="1">
    <location>
        <begin position="145"/>
        <end position="169"/>
    </location>
</feature>
<dbReference type="Proteomes" id="UP000619260">
    <property type="component" value="Unassembled WGS sequence"/>
</dbReference>
<reference evidence="3" key="1">
    <citation type="submission" date="2021-01" db="EMBL/GenBank/DDBJ databases">
        <title>Whole genome shotgun sequence of Virgisporangium aliadipatigenens NBRC 105644.</title>
        <authorList>
            <person name="Komaki H."/>
            <person name="Tamura T."/>
        </authorList>
    </citation>
    <scope>NUCLEOTIDE SEQUENCE</scope>
    <source>
        <strain evidence="3">NBRC 105644</strain>
    </source>
</reference>
<evidence type="ECO:0000256" key="1">
    <source>
        <dbReference type="SAM" id="Phobius"/>
    </source>
</evidence>
<gene>
    <name evidence="3" type="ORF">Val02_18940</name>
</gene>
<organism evidence="3 4">
    <name type="scientific">Virgisporangium aliadipatigenens</name>
    <dbReference type="NCBI Taxonomy" id="741659"/>
    <lineage>
        <taxon>Bacteria</taxon>
        <taxon>Bacillati</taxon>
        <taxon>Actinomycetota</taxon>
        <taxon>Actinomycetes</taxon>
        <taxon>Micromonosporales</taxon>
        <taxon>Micromonosporaceae</taxon>
        <taxon>Virgisporangium</taxon>
    </lineage>
</organism>
<dbReference type="Gene3D" id="3.30.70.270">
    <property type="match status" value="1"/>
</dbReference>
<dbReference type="SUPFAM" id="SSF55073">
    <property type="entry name" value="Nucleotide cyclase"/>
    <property type="match status" value="1"/>
</dbReference>
<dbReference type="AlphaFoldDB" id="A0A8J3YJI1"/>
<keyword evidence="1" id="KW-0812">Transmembrane</keyword>
<keyword evidence="1" id="KW-1133">Transmembrane helix</keyword>
<feature type="transmembrane region" description="Helical" evidence="1">
    <location>
        <begin position="83"/>
        <end position="102"/>
    </location>
</feature>
<name>A0A8J3YJI1_9ACTN</name>
<feature type="transmembrane region" description="Helical" evidence="1">
    <location>
        <begin position="181"/>
        <end position="202"/>
    </location>
</feature>
<protein>
    <recommendedName>
        <fullName evidence="2">GGDEF domain-containing protein</fullName>
    </recommendedName>
</protein>
<dbReference type="InterPro" id="IPR000160">
    <property type="entry name" value="GGDEF_dom"/>
</dbReference>
<dbReference type="PANTHER" id="PTHR45138:SF9">
    <property type="entry name" value="DIGUANYLATE CYCLASE DGCM-RELATED"/>
    <property type="match status" value="1"/>
</dbReference>
<dbReference type="InterPro" id="IPR043128">
    <property type="entry name" value="Rev_trsase/Diguanyl_cyclase"/>
</dbReference>
<feature type="transmembrane region" description="Helical" evidence="1">
    <location>
        <begin position="114"/>
        <end position="133"/>
    </location>
</feature>
<evidence type="ECO:0000259" key="2">
    <source>
        <dbReference type="PROSITE" id="PS50887"/>
    </source>
</evidence>
<accession>A0A8J3YJI1</accession>
<feature type="transmembrane region" description="Helical" evidence="1">
    <location>
        <begin position="247"/>
        <end position="265"/>
    </location>
</feature>
<comment type="caution">
    <text evidence="3">The sequence shown here is derived from an EMBL/GenBank/DDBJ whole genome shotgun (WGS) entry which is preliminary data.</text>
</comment>
<dbReference type="InterPro" id="IPR050469">
    <property type="entry name" value="Diguanylate_Cyclase"/>
</dbReference>
<dbReference type="NCBIfam" id="TIGR00254">
    <property type="entry name" value="GGDEF"/>
    <property type="match status" value="1"/>
</dbReference>
<dbReference type="InterPro" id="IPR029787">
    <property type="entry name" value="Nucleotide_cyclase"/>
</dbReference>
<feature type="transmembrane region" description="Helical" evidence="1">
    <location>
        <begin position="208"/>
        <end position="226"/>
    </location>
</feature>